<evidence type="ECO:0000313" key="2">
    <source>
        <dbReference type="Proteomes" id="UP000232060"/>
    </source>
</evidence>
<dbReference type="Proteomes" id="UP000232060">
    <property type="component" value="Unassembled WGS sequence"/>
</dbReference>
<comment type="caution">
    <text evidence="1">The sequence shown here is derived from an EMBL/GenBank/DDBJ whole genome shotgun (WGS) entry which is preliminary data.</text>
</comment>
<keyword evidence="2" id="KW-1185">Reference proteome</keyword>
<dbReference type="AlphaFoldDB" id="A0A2M8HDV3"/>
<dbReference type="OrthoDB" id="5591758at2"/>
<proteinExistence type="predicted"/>
<evidence type="ECO:0008006" key="3">
    <source>
        <dbReference type="Google" id="ProtNLM"/>
    </source>
</evidence>
<name>A0A2M8HDV3_9GAMM</name>
<protein>
    <recommendedName>
        <fullName evidence="3">LysM domain-containing protein</fullName>
    </recommendedName>
</protein>
<organism evidence="1 2">
    <name type="scientific">Aeromonas lusitana</name>
    <dbReference type="NCBI Taxonomy" id="931529"/>
    <lineage>
        <taxon>Bacteria</taxon>
        <taxon>Pseudomonadati</taxon>
        <taxon>Pseudomonadota</taxon>
        <taxon>Gammaproteobacteria</taxon>
        <taxon>Aeromonadales</taxon>
        <taxon>Aeromonadaceae</taxon>
        <taxon>Aeromonas</taxon>
    </lineage>
</organism>
<gene>
    <name evidence="1" type="ORF">CUC44_02020</name>
</gene>
<dbReference type="RefSeq" id="WP_100858337.1">
    <property type="nucleotide sequence ID" value="NZ_PGCP01000003.1"/>
</dbReference>
<sequence>MLGVWLGVALVNISGYQPIAEQTWVQLNPEYYPVHRAVPPIFVAWRGNQFPPLEQKKKNGHWQILFPARLVPPFDLFEGEAELSKAYLARLKRIDEMAYGMAHHQGASPAVQVASPLVDGDLSPFIAEFSLPRFNGVGSRLPAAEPLLASLVRQRAIGMPSRAEPVPTAPAQIDSGKVQLAAARAQEQTTLTLSAPAAGGPQICHQVAAGETLWRIASALVSQGANGADTYSYLLALVEENRTSMGKGIKVRTGQSLYCPRAETLAQFDAMSPAQRQQQFARLEQGR</sequence>
<dbReference type="EMBL" id="PGCP01000003">
    <property type="protein sequence ID" value="PJC94743.1"/>
    <property type="molecule type" value="Genomic_DNA"/>
</dbReference>
<evidence type="ECO:0000313" key="1">
    <source>
        <dbReference type="EMBL" id="PJC94743.1"/>
    </source>
</evidence>
<reference evidence="1 2" key="1">
    <citation type="submission" date="2017-11" db="EMBL/GenBank/DDBJ databases">
        <title>Draft genome sequence of environmental isolate Aeromonas lusitania sp. nov. MDC 2473.</title>
        <authorList>
            <person name="Colston S.M."/>
            <person name="Navarro A."/>
            <person name="Martinez-Murcia A.J."/>
            <person name="Graf J."/>
        </authorList>
    </citation>
    <scope>NUCLEOTIDE SEQUENCE [LARGE SCALE GENOMIC DNA]</scope>
    <source>
        <strain evidence="1 2">MDC 2473</strain>
    </source>
</reference>
<accession>A0A2M8HDV3</accession>